<evidence type="ECO:0000313" key="20">
    <source>
        <dbReference type="Proteomes" id="UP000274922"/>
    </source>
</evidence>
<evidence type="ECO:0000256" key="11">
    <source>
        <dbReference type="ARBA" id="ARBA00023140"/>
    </source>
</evidence>
<dbReference type="Pfam" id="PF01756">
    <property type="entry name" value="ACOX"/>
    <property type="match status" value="1"/>
</dbReference>
<dbReference type="InterPro" id="IPR055060">
    <property type="entry name" value="ACOX_C_alpha1"/>
</dbReference>
<keyword evidence="9" id="KW-0560">Oxidoreductase</keyword>
<feature type="active site" description="Proton acceptor" evidence="13">
    <location>
        <position position="446"/>
    </location>
</feature>
<gene>
    <name evidence="19" type="ORF">CXG81DRAFT_17510</name>
</gene>
<keyword evidence="8" id="KW-0276">Fatty acid metabolism</keyword>
<dbReference type="Gene3D" id="1.20.140.10">
    <property type="entry name" value="Butyryl-CoA Dehydrogenase, subunit A, domain 3"/>
    <property type="match status" value="2"/>
</dbReference>
<dbReference type="GO" id="GO:0005777">
    <property type="term" value="C:peroxisome"/>
    <property type="evidence" value="ECO:0007669"/>
    <property type="project" value="UniProtKB-SubCell"/>
</dbReference>
<evidence type="ECO:0000259" key="17">
    <source>
        <dbReference type="Pfam" id="PF14749"/>
    </source>
</evidence>
<evidence type="ECO:0000256" key="3">
    <source>
        <dbReference type="ARBA" id="ARBA00004275"/>
    </source>
</evidence>
<dbReference type="InterPro" id="IPR006091">
    <property type="entry name" value="Acyl-CoA_Oxase/DH_mid-dom"/>
</dbReference>
<feature type="binding site" evidence="14">
    <location>
        <position position="154"/>
    </location>
    <ligand>
        <name>FAD</name>
        <dbReference type="ChEBI" id="CHEBI:57692"/>
    </ligand>
</feature>
<proteinExistence type="inferred from homology"/>
<feature type="domain" description="Acyl-coenzyme A oxidase N-terminal" evidence="17">
    <location>
        <begin position="33"/>
        <end position="148"/>
    </location>
</feature>
<dbReference type="GO" id="GO:0055088">
    <property type="term" value="P:lipid homeostasis"/>
    <property type="evidence" value="ECO:0007669"/>
    <property type="project" value="TreeGrafter"/>
</dbReference>
<comment type="cofactor">
    <cofactor evidence="2">
        <name>FAD</name>
        <dbReference type="ChEBI" id="CHEBI:57692"/>
    </cofactor>
</comment>
<dbReference type="InterPro" id="IPR002655">
    <property type="entry name" value="Acyl-CoA_oxidase_C"/>
</dbReference>
<dbReference type="SUPFAM" id="SSF56645">
    <property type="entry name" value="Acyl-CoA dehydrogenase NM domain-like"/>
    <property type="match status" value="1"/>
</dbReference>
<dbReference type="Pfam" id="PF14749">
    <property type="entry name" value="Acyl-CoA_ox_N"/>
    <property type="match status" value="1"/>
</dbReference>
<dbReference type="GO" id="GO:0003997">
    <property type="term" value="F:acyl-CoA oxidase activity"/>
    <property type="evidence" value="ECO:0007669"/>
    <property type="project" value="UniProtKB-EC"/>
</dbReference>
<evidence type="ECO:0000259" key="15">
    <source>
        <dbReference type="Pfam" id="PF01756"/>
    </source>
</evidence>
<evidence type="ECO:0000256" key="14">
    <source>
        <dbReference type="PIRSR" id="PIRSR000168-2"/>
    </source>
</evidence>
<dbReference type="Proteomes" id="UP000274922">
    <property type="component" value="Unassembled WGS sequence"/>
</dbReference>
<feature type="domain" description="Acyl-CoA oxidase C-terminal" evidence="15">
    <location>
        <begin position="508"/>
        <end position="687"/>
    </location>
</feature>
<dbReference type="FunFam" id="2.40.110.10:FF:000003">
    <property type="entry name" value="Acyl-coenzyme A oxidase"/>
    <property type="match status" value="1"/>
</dbReference>
<comment type="subcellular location">
    <subcellularLocation>
        <location evidence="3">Peroxisome</location>
    </subcellularLocation>
</comment>
<evidence type="ECO:0000256" key="6">
    <source>
        <dbReference type="ARBA" id="ARBA00022630"/>
    </source>
</evidence>
<keyword evidence="10" id="KW-0443">Lipid metabolism</keyword>
<protein>
    <recommendedName>
        <fullName evidence="12">Acyl-coenzyme A oxidase</fullName>
    </recommendedName>
</protein>
<evidence type="ECO:0000256" key="2">
    <source>
        <dbReference type="ARBA" id="ARBA00001974"/>
    </source>
</evidence>
<dbReference type="InterPro" id="IPR012258">
    <property type="entry name" value="Acyl-CoA_oxidase"/>
</dbReference>
<evidence type="ECO:0000259" key="18">
    <source>
        <dbReference type="Pfam" id="PF22924"/>
    </source>
</evidence>
<evidence type="ECO:0000256" key="1">
    <source>
        <dbReference type="ARBA" id="ARBA00001201"/>
    </source>
</evidence>
<dbReference type="InterPro" id="IPR036250">
    <property type="entry name" value="AcylCo_DH-like_C"/>
</dbReference>
<keyword evidence="11" id="KW-0576">Peroxisome</keyword>
<evidence type="ECO:0000256" key="8">
    <source>
        <dbReference type="ARBA" id="ARBA00022832"/>
    </source>
</evidence>
<dbReference type="SUPFAM" id="SSF47203">
    <property type="entry name" value="Acyl-CoA dehydrogenase C-terminal domain-like"/>
    <property type="match status" value="2"/>
</dbReference>
<feature type="domain" description="Acyl-CoA oxidase C-alpha1" evidence="18">
    <location>
        <begin position="290"/>
        <end position="461"/>
    </location>
</feature>
<dbReference type="Pfam" id="PF02770">
    <property type="entry name" value="Acyl-CoA_dh_M"/>
    <property type="match status" value="1"/>
</dbReference>
<dbReference type="PIRSF" id="PIRSF000168">
    <property type="entry name" value="Acyl-CoA_oxidase"/>
    <property type="match status" value="1"/>
</dbReference>
<dbReference type="OrthoDB" id="538336at2759"/>
<dbReference type="UniPathway" id="UPA00661"/>
<dbReference type="InterPro" id="IPR009100">
    <property type="entry name" value="AcylCoA_DH/oxidase_NM_dom_sf"/>
</dbReference>
<dbReference type="Gene3D" id="2.40.110.10">
    <property type="entry name" value="Butyryl-CoA Dehydrogenase, subunit A, domain 2"/>
    <property type="match status" value="1"/>
</dbReference>
<dbReference type="PANTHER" id="PTHR10909">
    <property type="entry name" value="ELECTRON TRANSPORT OXIDOREDUCTASE"/>
    <property type="match status" value="1"/>
</dbReference>
<dbReference type="FunFam" id="1.20.140.10:FF:000015">
    <property type="entry name" value="Acyl-coenzyme A oxidase"/>
    <property type="match status" value="1"/>
</dbReference>
<keyword evidence="7 12" id="KW-0274">FAD</keyword>
<sequence length="703" mass="78474">MPTPTNPWSPGDHPDARVQQQDLAKARQAATFDPRDITHILYDGVDGVATRNRLRQLIEQDPVFRKSDWYFLSRTERIERALAWSKRFIEIKQEHGIDQRELLLMMNALGDWLPTTLHSSMFQLLIDSQGSEEQAARWGPLADEGRMIGCYAQTELGHGSNLARLETRATYVPETDEWDLHSPSLSSAKWWIGGLGVIATHALVQAKLWIHGKDYGPHLFMVPLRCRATHQALPGVRVGDIGPKLGFSSVDNGYVLFHHHRIPRTNLLMRHAQVDDKGVYHPPLHAKLSFGGMVLVRTQIAAFGAATALSYATTIATRYSAQRRQGYRLDKTNSPMPPPSVPENVVLDYQAVRYRLFPLIAASFVIHGCGRQMFTLFMNMQSELAAGNTAPLSEVHALSSGLKALCTTIATDGMEECRRVMGGHGYSQASGIPHMYATQAAQVTYEGENYLLTQQTTRYLLKLAAQVQRTGELEASLITQYISRLPHLAGDRCDPATTQQDWQTRGELIVAAMAHRAAVILAAAARDVQHKPWHAMNITCYRLSNAHCMHALVATYFKWVADLKADQDISTPRPLLDALYRQGLIFGLFQMQQQLGDFLEDGYLAGAQGRHIRAALEALLETNAPDAVGLVDAWDHSDYFLNSYLGNYDGGAYKNMWDWAQNEPLNVIVRETGVPPGYAAHIRPIVQGQLPHQDQSLQIPARL</sequence>
<comment type="similarity">
    <text evidence="5 12">Belongs to the acyl-CoA oxidase family.</text>
</comment>
<dbReference type="InterPro" id="IPR037069">
    <property type="entry name" value="AcylCoA_DH/ox_N_sf"/>
</dbReference>
<dbReference type="AlphaFoldDB" id="A0A4P9XCJ2"/>
<evidence type="ECO:0000313" key="19">
    <source>
        <dbReference type="EMBL" id="RKP02890.1"/>
    </source>
</evidence>
<dbReference type="STRING" id="1555241.A0A4P9XCJ2"/>
<evidence type="ECO:0000256" key="7">
    <source>
        <dbReference type="ARBA" id="ARBA00022827"/>
    </source>
</evidence>
<reference evidence="20" key="1">
    <citation type="journal article" date="2018" name="Nat. Microbiol.">
        <title>Leveraging single-cell genomics to expand the fungal tree of life.</title>
        <authorList>
            <person name="Ahrendt S.R."/>
            <person name="Quandt C.A."/>
            <person name="Ciobanu D."/>
            <person name="Clum A."/>
            <person name="Salamov A."/>
            <person name="Andreopoulos B."/>
            <person name="Cheng J.F."/>
            <person name="Woyke T."/>
            <person name="Pelin A."/>
            <person name="Henrissat B."/>
            <person name="Reynolds N.K."/>
            <person name="Benny G.L."/>
            <person name="Smith M.E."/>
            <person name="James T.Y."/>
            <person name="Grigoriev I.V."/>
        </authorList>
    </citation>
    <scope>NUCLEOTIDE SEQUENCE [LARGE SCALE GENOMIC DNA]</scope>
    <source>
        <strain evidence="20">ATCC 52028</strain>
    </source>
</reference>
<keyword evidence="20" id="KW-1185">Reference proteome</keyword>
<dbReference type="Pfam" id="PF22924">
    <property type="entry name" value="ACOX_C_alpha1"/>
    <property type="match status" value="1"/>
</dbReference>
<evidence type="ECO:0000256" key="13">
    <source>
        <dbReference type="PIRSR" id="PIRSR000168-1"/>
    </source>
</evidence>
<name>A0A4P9XCJ2_9FUNG</name>
<evidence type="ECO:0000259" key="16">
    <source>
        <dbReference type="Pfam" id="PF02770"/>
    </source>
</evidence>
<accession>A0A4P9XCJ2</accession>
<dbReference type="InterPro" id="IPR029320">
    <property type="entry name" value="Acyl-CoA_ox_N"/>
</dbReference>
<feature type="binding site" evidence="14">
    <location>
        <position position="193"/>
    </location>
    <ligand>
        <name>FAD</name>
        <dbReference type="ChEBI" id="CHEBI:57692"/>
    </ligand>
</feature>
<evidence type="ECO:0000256" key="4">
    <source>
        <dbReference type="ARBA" id="ARBA00004846"/>
    </source>
</evidence>
<evidence type="ECO:0000256" key="12">
    <source>
        <dbReference type="PIRNR" id="PIRNR000168"/>
    </source>
</evidence>
<dbReference type="PANTHER" id="PTHR10909:SF250">
    <property type="entry name" value="PEROXISOMAL ACYL-COENZYME A OXIDASE 1"/>
    <property type="match status" value="1"/>
</dbReference>
<evidence type="ECO:0000256" key="10">
    <source>
        <dbReference type="ARBA" id="ARBA00023098"/>
    </source>
</evidence>
<comment type="pathway">
    <text evidence="4">Lipid metabolism; peroxisomal fatty acid beta-oxidation.</text>
</comment>
<dbReference type="GO" id="GO:0005504">
    <property type="term" value="F:fatty acid binding"/>
    <property type="evidence" value="ECO:0007669"/>
    <property type="project" value="TreeGrafter"/>
</dbReference>
<evidence type="ECO:0000256" key="5">
    <source>
        <dbReference type="ARBA" id="ARBA00006288"/>
    </source>
</evidence>
<dbReference type="Gene3D" id="1.10.540.10">
    <property type="entry name" value="Acyl-CoA dehydrogenase/oxidase, N-terminal domain"/>
    <property type="match status" value="1"/>
</dbReference>
<feature type="domain" description="Acyl-CoA oxidase/dehydrogenase middle" evidence="16">
    <location>
        <begin position="150"/>
        <end position="257"/>
    </location>
</feature>
<organism evidence="19 20">
    <name type="scientific">Caulochytrium protostelioides</name>
    <dbReference type="NCBI Taxonomy" id="1555241"/>
    <lineage>
        <taxon>Eukaryota</taxon>
        <taxon>Fungi</taxon>
        <taxon>Fungi incertae sedis</taxon>
        <taxon>Chytridiomycota</taxon>
        <taxon>Chytridiomycota incertae sedis</taxon>
        <taxon>Chytridiomycetes</taxon>
        <taxon>Caulochytriales</taxon>
        <taxon>Caulochytriaceae</taxon>
        <taxon>Caulochytrium</taxon>
    </lineage>
</organism>
<evidence type="ECO:0000256" key="9">
    <source>
        <dbReference type="ARBA" id="ARBA00023002"/>
    </source>
</evidence>
<dbReference type="InterPro" id="IPR046373">
    <property type="entry name" value="Acyl-CoA_Oxase/DH_mid-dom_sf"/>
</dbReference>
<dbReference type="GO" id="GO:0033540">
    <property type="term" value="P:fatty acid beta-oxidation using acyl-CoA oxidase"/>
    <property type="evidence" value="ECO:0007669"/>
    <property type="project" value="UniProtKB-UniPathway"/>
</dbReference>
<keyword evidence="6 12" id="KW-0285">Flavoprotein</keyword>
<comment type="catalytic activity">
    <reaction evidence="1">
        <text>a 2,3-saturated acyl-CoA + O2 = a (2E)-enoyl-CoA + H2O2</text>
        <dbReference type="Rhea" id="RHEA:38959"/>
        <dbReference type="ChEBI" id="CHEBI:15379"/>
        <dbReference type="ChEBI" id="CHEBI:16240"/>
        <dbReference type="ChEBI" id="CHEBI:58856"/>
        <dbReference type="ChEBI" id="CHEBI:65111"/>
        <dbReference type="EC" id="1.3.3.6"/>
    </reaction>
</comment>
<dbReference type="GO" id="GO:0071949">
    <property type="term" value="F:FAD binding"/>
    <property type="evidence" value="ECO:0007669"/>
    <property type="project" value="InterPro"/>
</dbReference>
<dbReference type="EMBL" id="ML014133">
    <property type="protein sequence ID" value="RKP02890.1"/>
    <property type="molecule type" value="Genomic_DNA"/>
</dbReference>